<dbReference type="WBParaSite" id="ECPE_0001565501-mRNA-1">
    <property type="protein sequence ID" value="ECPE_0001565501-mRNA-1"/>
    <property type="gene ID" value="ECPE_0001565501"/>
</dbReference>
<gene>
    <name evidence="1" type="ORF">ECPE_LOCUS15616</name>
</gene>
<reference evidence="3" key="1">
    <citation type="submission" date="2016-06" db="UniProtKB">
        <authorList>
            <consortium name="WormBaseParasite"/>
        </authorList>
    </citation>
    <scope>IDENTIFICATION</scope>
</reference>
<proteinExistence type="predicted"/>
<dbReference type="Pfam" id="PF08700">
    <property type="entry name" value="VPS51_Exo84_N"/>
    <property type="match status" value="1"/>
</dbReference>
<protein>
    <submittedName>
        <fullName evidence="3">Vacuolar protein sorting-associated protein 51 homolog</fullName>
    </submittedName>
</protein>
<sequence>MVEKLTRMSDEASGKMKRAVFDNYRLFIKAGKAASQLEALMHEINSDFTEKERVINSLVEMSLFGDPVPELVDVEKELKVARAPEATQKQSEFAGSPVTALGDVVEGALVSSCSSFFSRYWRN</sequence>
<dbReference type="EMBL" id="UZAN01061183">
    <property type="protein sequence ID" value="VDP92888.1"/>
    <property type="molecule type" value="Genomic_DNA"/>
</dbReference>
<evidence type="ECO:0000313" key="2">
    <source>
        <dbReference type="Proteomes" id="UP000272942"/>
    </source>
</evidence>
<keyword evidence="2" id="KW-1185">Reference proteome</keyword>
<evidence type="ECO:0000313" key="3">
    <source>
        <dbReference type="WBParaSite" id="ECPE_0001565501-mRNA-1"/>
    </source>
</evidence>
<accession>A0A183B8T0</accession>
<evidence type="ECO:0000313" key="1">
    <source>
        <dbReference type="EMBL" id="VDP92888.1"/>
    </source>
</evidence>
<organism evidence="3">
    <name type="scientific">Echinostoma caproni</name>
    <dbReference type="NCBI Taxonomy" id="27848"/>
    <lineage>
        <taxon>Eukaryota</taxon>
        <taxon>Metazoa</taxon>
        <taxon>Spiralia</taxon>
        <taxon>Lophotrochozoa</taxon>
        <taxon>Platyhelminthes</taxon>
        <taxon>Trematoda</taxon>
        <taxon>Digenea</taxon>
        <taxon>Plagiorchiida</taxon>
        <taxon>Echinostomata</taxon>
        <taxon>Echinostomatoidea</taxon>
        <taxon>Echinostomatidae</taxon>
        <taxon>Echinostoma</taxon>
    </lineage>
</organism>
<name>A0A183B8T0_9TREM</name>
<dbReference type="Proteomes" id="UP000272942">
    <property type="component" value="Unassembled WGS sequence"/>
</dbReference>
<dbReference type="OrthoDB" id="642193at2759"/>
<dbReference type="AlphaFoldDB" id="A0A183B8T0"/>
<reference evidence="1 2" key="2">
    <citation type="submission" date="2018-11" db="EMBL/GenBank/DDBJ databases">
        <authorList>
            <consortium name="Pathogen Informatics"/>
        </authorList>
    </citation>
    <scope>NUCLEOTIDE SEQUENCE [LARGE SCALE GENOMIC DNA]</scope>
    <source>
        <strain evidence="1 2">Egypt</strain>
    </source>
</reference>